<comment type="cofactor">
    <cofactor evidence="11">
        <name>Mg(2+)</name>
        <dbReference type="ChEBI" id="CHEBI:18420"/>
    </cofactor>
    <text evidence="11">Binds 1 Mg(2+) ion per subunit.</text>
</comment>
<dbReference type="InterPro" id="IPR003593">
    <property type="entry name" value="AAA+_ATPase"/>
</dbReference>
<feature type="binding site" evidence="11">
    <location>
        <position position="92"/>
    </location>
    <ligand>
        <name>substrate</name>
    </ligand>
</feature>
<gene>
    <name evidence="13" type="primary">aroK_2</name>
    <name evidence="11" type="synonym">aroK</name>
    <name evidence="13" type="ORF">MBHS_03110</name>
</gene>
<name>A0A1H6FDY2_9GAMM</name>
<dbReference type="GO" id="GO:0000287">
    <property type="term" value="F:magnesium ion binding"/>
    <property type="evidence" value="ECO:0007669"/>
    <property type="project" value="UniProtKB-UniRule"/>
</dbReference>
<evidence type="ECO:0000256" key="5">
    <source>
        <dbReference type="ARBA" id="ARBA00022679"/>
    </source>
</evidence>
<dbReference type="GO" id="GO:0008652">
    <property type="term" value="P:amino acid biosynthetic process"/>
    <property type="evidence" value="ECO:0007669"/>
    <property type="project" value="UniProtKB-KW"/>
</dbReference>
<sequence>MWRAEMSYFDNLPAGNLFLIGPMGVGKTTIGRQLAQELGREFKDSDREIEERTGADIPLIFELEGEIGFRRREREVIDELSQLSNIVIATGGGSVLDPDNQQCLKTRGTVIYLYASLDQLVKRTNRNKGRPLLQTDNPREKLESIMREREPIYQNLADISMETGQDSIRHVVQVLLSKLEQ</sequence>
<protein>
    <recommendedName>
        <fullName evidence="3 11">Shikimate kinase</fullName>
        <shortName evidence="11">SK</shortName>
        <ecNumber evidence="3 11">2.7.1.71</ecNumber>
    </recommendedName>
</protein>
<dbReference type="NCBIfam" id="NF003456">
    <property type="entry name" value="PRK05057.1"/>
    <property type="match status" value="1"/>
</dbReference>
<evidence type="ECO:0000313" key="13">
    <source>
        <dbReference type="EMBL" id="SEH07235.1"/>
    </source>
</evidence>
<dbReference type="SMART" id="SM00382">
    <property type="entry name" value="AAA"/>
    <property type="match status" value="1"/>
</dbReference>
<keyword evidence="9 11" id="KW-0057">Aromatic amino acid biosynthesis</keyword>
<feature type="binding site" evidence="11">
    <location>
        <position position="46"/>
    </location>
    <ligand>
        <name>substrate</name>
    </ligand>
</feature>
<keyword evidence="7 11" id="KW-0418">Kinase</keyword>
<keyword evidence="14" id="KW-1185">Reference proteome</keyword>
<feature type="binding site" evidence="11">
    <location>
        <position position="149"/>
    </location>
    <ligand>
        <name>substrate</name>
    </ligand>
</feature>
<evidence type="ECO:0000259" key="12">
    <source>
        <dbReference type="SMART" id="SM00382"/>
    </source>
</evidence>
<evidence type="ECO:0000256" key="2">
    <source>
        <dbReference type="ARBA" id="ARBA00006997"/>
    </source>
</evidence>
<keyword evidence="4 11" id="KW-0028">Amino-acid biosynthesis</keyword>
<keyword evidence="11" id="KW-0479">Metal-binding</keyword>
<evidence type="ECO:0000256" key="8">
    <source>
        <dbReference type="ARBA" id="ARBA00022840"/>
    </source>
</evidence>
<dbReference type="GO" id="GO:0005524">
    <property type="term" value="F:ATP binding"/>
    <property type="evidence" value="ECO:0007669"/>
    <property type="project" value="UniProtKB-UniRule"/>
</dbReference>
<dbReference type="PRINTS" id="PR01100">
    <property type="entry name" value="SHIKIMTKNASE"/>
</dbReference>
<evidence type="ECO:0000256" key="9">
    <source>
        <dbReference type="ARBA" id="ARBA00023141"/>
    </source>
</evidence>
<comment type="similarity">
    <text evidence="2 11">Belongs to the shikimate kinase family.</text>
</comment>
<feature type="binding site" evidence="11">
    <location>
        <position position="70"/>
    </location>
    <ligand>
        <name>substrate</name>
    </ligand>
</feature>
<evidence type="ECO:0000256" key="4">
    <source>
        <dbReference type="ARBA" id="ARBA00022605"/>
    </source>
</evidence>
<dbReference type="GO" id="GO:0005829">
    <property type="term" value="C:cytosol"/>
    <property type="evidence" value="ECO:0007669"/>
    <property type="project" value="TreeGrafter"/>
</dbReference>
<dbReference type="Pfam" id="PF01202">
    <property type="entry name" value="SKI"/>
    <property type="match status" value="1"/>
</dbReference>
<dbReference type="InterPro" id="IPR000623">
    <property type="entry name" value="Shikimate_kinase/TSH1"/>
</dbReference>
<accession>A0A1H6FDY2</accession>
<dbReference type="HAMAP" id="MF_00109">
    <property type="entry name" value="Shikimate_kinase"/>
    <property type="match status" value="1"/>
</dbReference>
<dbReference type="SUPFAM" id="SSF52540">
    <property type="entry name" value="P-loop containing nucleoside triphosphate hydrolases"/>
    <property type="match status" value="1"/>
</dbReference>
<dbReference type="PANTHER" id="PTHR21087:SF16">
    <property type="entry name" value="SHIKIMATE KINASE 1, CHLOROPLASTIC"/>
    <property type="match status" value="1"/>
</dbReference>
<comment type="subunit">
    <text evidence="11">Monomer.</text>
</comment>
<dbReference type="Gene3D" id="3.40.50.300">
    <property type="entry name" value="P-loop containing nucleotide triphosphate hydrolases"/>
    <property type="match status" value="1"/>
</dbReference>
<dbReference type="InterPro" id="IPR027417">
    <property type="entry name" value="P-loop_NTPase"/>
</dbReference>
<feature type="binding site" evidence="11">
    <location>
        <position position="130"/>
    </location>
    <ligand>
        <name>ATP</name>
        <dbReference type="ChEBI" id="CHEBI:30616"/>
    </ligand>
</feature>
<proteinExistence type="inferred from homology"/>
<dbReference type="Proteomes" id="UP000236724">
    <property type="component" value="Unassembled WGS sequence"/>
</dbReference>
<evidence type="ECO:0000256" key="7">
    <source>
        <dbReference type="ARBA" id="ARBA00022777"/>
    </source>
</evidence>
<comment type="caution">
    <text evidence="11">Lacks conserved residue(s) required for the propagation of feature annotation.</text>
</comment>
<evidence type="ECO:0000256" key="10">
    <source>
        <dbReference type="ARBA" id="ARBA00048567"/>
    </source>
</evidence>
<feature type="binding site" evidence="11">
    <location>
        <begin position="24"/>
        <end position="29"/>
    </location>
    <ligand>
        <name>ATP</name>
        <dbReference type="ChEBI" id="CHEBI:30616"/>
    </ligand>
</feature>
<keyword evidence="6 11" id="KW-0547">Nucleotide-binding</keyword>
<dbReference type="GO" id="GO:0009073">
    <property type="term" value="P:aromatic amino acid family biosynthetic process"/>
    <property type="evidence" value="ECO:0007669"/>
    <property type="project" value="UniProtKB-KW"/>
</dbReference>
<evidence type="ECO:0000256" key="11">
    <source>
        <dbReference type="HAMAP-Rule" id="MF_00109"/>
    </source>
</evidence>
<comment type="catalytic activity">
    <reaction evidence="10 11">
        <text>shikimate + ATP = 3-phosphoshikimate + ADP + H(+)</text>
        <dbReference type="Rhea" id="RHEA:13121"/>
        <dbReference type="ChEBI" id="CHEBI:15378"/>
        <dbReference type="ChEBI" id="CHEBI:30616"/>
        <dbReference type="ChEBI" id="CHEBI:36208"/>
        <dbReference type="ChEBI" id="CHEBI:145989"/>
        <dbReference type="ChEBI" id="CHEBI:456216"/>
        <dbReference type="EC" id="2.7.1.71"/>
    </reaction>
</comment>
<dbReference type="AlphaFoldDB" id="A0A1H6FDY2"/>
<evidence type="ECO:0000313" key="14">
    <source>
        <dbReference type="Proteomes" id="UP000236724"/>
    </source>
</evidence>
<reference evidence="13 14" key="1">
    <citation type="submission" date="2016-10" db="EMBL/GenBank/DDBJ databases">
        <authorList>
            <person name="de Groot N.N."/>
        </authorList>
    </citation>
    <scope>NUCLEOTIDE SEQUENCE [LARGE SCALE GENOMIC DNA]</scope>
    <source>
        <strain evidence="13">MBHS1</strain>
    </source>
</reference>
<feature type="binding site" evidence="11">
    <location>
        <position position="28"/>
    </location>
    <ligand>
        <name>Mg(2+)</name>
        <dbReference type="ChEBI" id="CHEBI:18420"/>
    </ligand>
</feature>
<dbReference type="InterPro" id="IPR031322">
    <property type="entry name" value="Shikimate/glucono_kinase"/>
</dbReference>
<evidence type="ECO:0000256" key="1">
    <source>
        <dbReference type="ARBA" id="ARBA00004842"/>
    </source>
</evidence>
<evidence type="ECO:0000256" key="6">
    <source>
        <dbReference type="ARBA" id="ARBA00022741"/>
    </source>
</evidence>
<dbReference type="EC" id="2.7.1.71" evidence="3 11"/>
<keyword evidence="11" id="KW-0460">Magnesium</keyword>
<feature type="domain" description="AAA+ ATPase" evidence="12">
    <location>
        <begin position="13"/>
        <end position="158"/>
    </location>
</feature>
<dbReference type="PANTHER" id="PTHR21087">
    <property type="entry name" value="SHIKIMATE KINASE"/>
    <property type="match status" value="1"/>
</dbReference>
<dbReference type="CDD" id="cd00464">
    <property type="entry name" value="SK"/>
    <property type="match status" value="1"/>
</dbReference>
<dbReference type="EMBL" id="FMSV02000528">
    <property type="protein sequence ID" value="SEH07235.1"/>
    <property type="molecule type" value="Genomic_DNA"/>
</dbReference>
<keyword evidence="11" id="KW-0963">Cytoplasm</keyword>
<organism evidence="13 14">
    <name type="scientific">Candidatus Venteria ishoeyi</name>
    <dbReference type="NCBI Taxonomy" id="1899563"/>
    <lineage>
        <taxon>Bacteria</taxon>
        <taxon>Pseudomonadati</taxon>
        <taxon>Pseudomonadota</taxon>
        <taxon>Gammaproteobacteria</taxon>
        <taxon>Thiotrichales</taxon>
        <taxon>Thiotrichaceae</taxon>
        <taxon>Venteria</taxon>
    </lineage>
</organism>
<comment type="pathway">
    <text evidence="1 11">Metabolic intermediate biosynthesis; chorismate biosynthesis; chorismate from D-erythrose 4-phosphate and phosphoenolpyruvate: step 5/7.</text>
</comment>
<dbReference type="InterPro" id="IPR023000">
    <property type="entry name" value="Shikimate_kinase_CS"/>
</dbReference>
<comment type="function">
    <text evidence="11">Catalyzes the specific phosphorylation of the 3-hydroxyl group of shikimic acid using ATP as a cosubstrate.</text>
</comment>
<comment type="subcellular location">
    <subcellularLocation>
        <location evidence="11">Cytoplasm</location>
    </subcellularLocation>
</comment>
<dbReference type="GO" id="GO:0004765">
    <property type="term" value="F:shikimate kinase activity"/>
    <property type="evidence" value="ECO:0007669"/>
    <property type="project" value="UniProtKB-UniRule"/>
</dbReference>
<keyword evidence="8 11" id="KW-0067">ATP-binding</keyword>
<dbReference type="UniPathway" id="UPA00053">
    <property type="reaction ID" value="UER00088"/>
</dbReference>
<keyword evidence="5 11" id="KW-0808">Transferase</keyword>
<dbReference type="PROSITE" id="PS01128">
    <property type="entry name" value="SHIKIMATE_KINASE"/>
    <property type="match status" value="1"/>
</dbReference>
<dbReference type="GO" id="GO:0009423">
    <property type="term" value="P:chorismate biosynthetic process"/>
    <property type="evidence" value="ECO:0007669"/>
    <property type="project" value="UniProtKB-UniRule"/>
</dbReference>
<evidence type="ECO:0000256" key="3">
    <source>
        <dbReference type="ARBA" id="ARBA00012154"/>
    </source>
</evidence>